<reference evidence="7 8" key="1">
    <citation type="journal article" date="2018" name="Int. J. Syst. Evol. Microbiol.">
        <title>Mesosutterella multiformis gen. nov., sp. nov., a member of the family Sutterellaceae and Sutterella megalosphaeroides sp. nov., isolated from human faeces.</title>
        <authorList>
            <person name="Sakamoto M."/>
            <person name="Ikeyama N."/>
            <person name="Kunihiro T."/>
            <person name="Iino T."/>
            <person name="Yuki M."/>
            <person name="Ohkuma M."/>
        </authorList>
    </citation>
    <scope>NUCLEOTIDE SEQUENCE [LARGE SCALE GENOMIC DNA]</scope>
    <source>
        <strain evidence="7 8">4NBBH2</strain>
    </source>
</reference>
<dbReference type="OrthoDB" id="9782022at2"/>
<dbReference type="PIRSF" id="PIRSF037208">
    <property type="entry name" value="ATE_pro_prd"/>
    <property type="match status" value="1"/>
</dbReference>
<evidence type="ECO:0000256" key="4">
    <source>
        <dbReference type="HAMAP-Rule" id="MF_00689"/>
    </source>
</evidence>
<evidence type="ECO:0000256" key="3">
    <source>
        <dbReference type="ARBA" id="ARBA00023315"/>
    </source>
</evidence>
<dbReference type="InterPro" id="IPR007471">
    <property type="entry name" value="N-end_Aminoacyl_Trfase_N"/>
</dbReference>
<dbReference type="EC" id="2.3.2.29" evidence="4"/>
<evidence type="ECO:0000256" key="2">
    <source>
        <dbReference type="ARBA" id="ARBA00022679"/>
    </source>
</evidence>
<sequence length="270" mass="31704">MADEHIKRIIFKEYTTPPNPCSYYEDSRDMMMAIEHPVSCTSSELYNHLALHGCRRQGTIIYKTCCPQCRDCISSRVPADEFRPNRTMRKLLKRNSDLTLIPIRDPKPTSEYYDLYQRYEASRHVGSMMTEYSYGEFREALFETNVNTILLETRLGRELVSLAIVDLFTHGVSAVYTFFSPDYPARSLGTFSILKQIGLARARGAHQYLYLGYWLYELPQMDYKRLFKPFQVFWDSRWQLLEDCEDEIRESRDRSRELAACPRTTLSVSI</sequence>
<dbReference type="InterPro" id="IPR016181">
    <property type="entry name" value="Acyl_CoA_acyltransferase"/>
</dbReference>
<comment type="subcellular location">
    <subcellularLocation>
        <location evidence="4">Cytoplasm</location>
    </subcellularLocation>
</comment>
<accession>A0A401LJB1</accession>
<feature type="domain" description="N-end rule aminoacyl transferase C-terminal" evidence="6">
    <location>
        <begin position="111"/>
        <end position="232"/>
    </location>
</feature>
<dbReference type="InterPro" id="IPR007472">
    <property type="entry name" value="N-end_Aminoacyl_Trfase_C"/>
</dbReference>
<comment type="catalytic activity">
    <reaction evidence="4">
        <text>N-terminal L-glutamyl-[protein] + L-leucyl-tRNA(Leu) = N-terminal L-leucyl-L-glutamyl-[protein] + tRNA(Leu) + H(+)</text>
        <dbReference type="Rhea" id="RHEA:50412"/>
        <dbReference type="Rhea" id="RHEA-COMP:9613"/>
        <dbReference type="Rhea" id="RHEA-COMP:9622"/>
        <dbReference type="Rhea" id="RHEA-COMP:12664"/>
        <dbReference type="Rhea" id="RHEA-COMP:12668"/>
        <dbReference type="ChEBI" id="CHEBI:15378"/>
        <dbReference type="ChEBI" id="CHEBI:64721"/>
        <dbReference type="ChEBI" id="CHEBI:78442"/>
        <dbReference type="ChEBI" id="CHEBI:78494"/>
        <dbReference type="ChEBI" id="CHEBI:133041"/>
        <dbReference type="EC" id="2.3.2.29"/>
    </reaction>
</comment>
<evidence type="ECO:0000313" key="7">
    <source>
        <dbReference type="EMBL" id="GBO93592.1"/>
    </source>
</evidence>
<organism evidence="7 8">
    <name type="scientific">Mesosutterella multiformis</name>
    <dbReference type="NCBI Taxonomy" id="2259133"/>
    <lineage>
        <taxon>Bacteria</taxon>
        <taxon>Pseudomonadati</taxon>
        <taxon>Pseudomonadota</taxon>
        <taxon>Betaproteobacteria</taxon>
        <taxon>Burkholderiales</taxon>
        <taxon>Sutterellaceae</taxon>
        <taxon>Mesosutterella</taxon>
    </lineage>
</organism>
<dbReference type="InterPro" id="IPR030700">
    <property type="entry name" value="N-end_Aminoacyl_Trfase"/>
</dbReference>
<feature type="domain" description="N-end aminoacyl transferase N-terminal" evidence="5">
    <location>
        <begin position="20"/>
        <end position="90"/>
    </location>
</feature>
<keyword evidence="3 4" id="KW-0012">Acyltransferase</keyword>
<dbReference type="Pfam" id="PF04376">
    <property type="entry name" value="ATE_N"/>
    <property type="match status" value="1"/>
</dbReference>
<evidence type="ECO:0000259" key="6">
    <source>
        <dbReference type="Pfam" id="PF04377"/>
    </source>
</evidence>
<dbReference type="Pfam" id="PF04377">
    <property type="entry name" value="ATE_C"/>
    <property type="match status" value="1"/>
</dbReference>
<dbReference type="PANTHER" id="PTHR21367:SF1">
    <property type="entry name" value="ARGINYL-TRNA--PROTEIN TRANSFERASE 1"/>
    <property type="match status" value="1"/>
</dbReference>
<protein>
    <recommendedName>
        <fullName evidence="4">Aspartate/glutamate leucyltransferase</fullName>
        <ecNumber evidence="4">2.3.2.29</ecNumber>
    </recommendedName>
</protein>
<dbReference type="GO" id="GO:0004057">
    <property type="term" value="F:arginyl-tRNA--protein transferase activity"/>
    <property type="evidence" value="ECO:0007669"/>
    <property type="project" value="InterPro"/>
</dbReference>
<dbReference type="HAMAP" id="MF_00689">
    <property type="entry name" value="Bpt"/>
    <property type="match status" value="1"/>
</dbReference>
<comment type="similarity">
    <text evidence="4">Belongs to the R-transferase family. Bpt subfamily.</text>
</comment>
<dbReference type="GO" id="GO:0005737">
    <property type="term" value="C:cytoplasm"/>
    <property type="evidence" value="ECO:0007669"/>
    <property type="project" value="UniProtKB-SubCell"/>
</dbReference>
<evidence type="ECO:0000256" key="1">
    <source>
        <dbReference type="ARBA" id="ARBA00022490"/>
    </source>
</evidence>
<dbReference type="GO" id="GO:0008914">
    <property type="term" value="F:leucyl-tRNA--protein transferase activity"/>
    <property type="evidence" value="ECO:0007669"/>
    <property type="project" value="UniProtKB-UniRule"/>
</dbReference>
<keyword evidence="8" id="KW-1185">Reference proteome</keyword>
<dbReference type="EMBL" id="BGZJ01000001">
    <property type="protein sequence ID" value="GBO93592.1"/>
    <property type="molecule type" value="Genomic_DNA"/>
</dbReference>
<proteinExistence type="inferred from homology"/>
<dbReference type="GO" id="GO:0071596">
    <property type="term" value="P:ubiquitin-dependent protein catabolic process via the N-end rule pathway"/>
    <property type="evidence" value="ECO:0007669"/>
    <property type="project" value="InterPro"/>
</dbReference>
<keyword evidence="1 4" id="KW-0963">Cytoplasm</keyword>
<keyword evidence="2 4" id="KW-0808">Transferase</keyword>
<dbReference type="NCBIfam" id="NF002342">
    <property type="entry name" value="PRK01305.1-3"/>
    <property type="match status" value="1"/>
</dbReference>
<accession>A0A388SB83</accession>
<dbReference type="Proteomes" id="UP000266091">
    <property type="component" value="Unassembled WGS sequence"/>
</dbReference>
<dbReference type="InterPro" id="IPR017138">
    <property type="entry name" value="Asp_Glu_LeuTrfase"/>
</dbReference>
<evidence type="ECO:0000259" key="5">
    <source>
        <dbReference type="Pfam" id="PF04376"/>
    </source>
</evidence>
<comment type="caution">
    <text evidence="7">The sequence shown here is derived from an EMBL/GenBank/DDBJ whole genome shotgun (WGS) entry which is preliminary data.</text>
</comment>
<dbReference type="SUPFAM" id="SSF55729">
    <property type="entry name" value="Acyl-CoA N-acyltransferases (Nat)"/>
    <property type="match status" value="1"/>
</dbReference>
<comment type="catalytic activity">
    <reaction evidence="4">
        <text>N-terminal L-aspartyl-[protein] + L-leucyl-tRNA(Leu) = N-terminal L-leucyl-L-aspartyl-[protein] + tRNA(Leu) + H(+)</text>
        <dbReference type="Rhea" id="RHEA:50420"/>
        <dbReference type="Rhea" id="RHEA-COMP:9613"/>
        <dbReference type="Rhea" id="RHEA-COMP:9622"/>
        <dbReference type="Rhea" id="RHEA-COMP:12669"/>
        <dbReference type="Rhea" id="RHEA-COMP:12674"/>
        <dbReference type="ChEBI" id="CHEBI:15378"/>
        <dbReference type="ChEBI" id="CHEBI:64720"/>
        <dbReference type="ChEBI" id="CHEBI:78442"/>
        <dbReference type="ChEBI" id="CHEBI:78494"/>
        <dbReference type="ChEBI" id="CHEBI:133042"/>
        <dbReference type="EC" id="2.3.2.29"/>
    </reaction>
</comment>
<gene>
    <name evidence="7" type="primary">ate</name>
    <name evidence="4" type="synonym">bpt</name>
    <name evidence="7" type="ORF">MESMUL_09460</name>
</gene>
<dbReference type="AlphaFoldDB" id="A0A388SB83"/>
<evidence type="ECO:0000313" key="8">
    <source>
        <dbReference type="Proteomes" id="UP000266091"/>
    </source>
</evidence>
<comment type="function">
    <text evidence="4">Functions in the N-end rule pathway of protein degradation where it conjugates Leu from its aminoacyl-tRNA to the N-termini of proteins containing an N-terminal aspartate or glutamate.</text>
</comment>
<dbReference type="NCBIfam" id="NF002346">
    <property type="entry name" value="PRK01305.2-3"/>
    <property type="match status" value="1"/>
</dbReference>
<name>A0A388SB83_9BURK</name>
<dbReference type="RefSeq" id="WP_116269943.1">
    <property type="nucleotide sequence ID" value="NZ_BGZJ01000001.1"/>
</dbReference>
<dbReference type="PANTHER" id="PTHR21367">
    <property type="entry name" value="ARGININE-TRNA-PROTEIN TRANSFERASE 1"/>
    <property type="match status" value="1"/>
</dbReference>